<evidence type="ECO:0000313" key="1">
    <source>
        <dbReference type="EMBL" id="AST59124.1"/>
    </source>
</evidence>
<dbReference type="Pfam" id="PF11382">
    <property type="entry name" value="MctB"/>
    <property type="match status" value="1"/>
</dbReference>
<dbReference type="RefSeq" id="WP_094398051.1">
    <property type="nucleotide sequence ID" value="NZ_CP016893.1"/>
</dbReference>
<dbReference type="AlphaFoldDB" id="A0A223I3K2"/>
<accession>A0A223I3K2</accession>
<reference evidence="1 2" key="1">
    <citation type="submission" date="2016-08" db="EMBL/GenBank/DDBJ databases">
        <title>A novel genetic cassette of butanologenic Thermoanaerobacterium thermosaccharolyticum that directly convert cellulose to butanol.</title>
        <authorList>
            <person name="Li T."/>
            <person name="He J."/>
        </authorList>
    </citation>
    <scope>NUCLEOTIDE SEQUENCE [LARGE SCALE GENOMIC DNA]</scope>
    <source>
        <strain evidence="1 2">TG57</strain>
    </source>
</reference>
<protein>
    <submittedName>
        <fullName evidence="1">Uncharacterized protein</fullName>
    </submittedName>
</protein>
<gene>
    <name evidence="1" type="ORF">Thert_03396</name>
</gene>
<sequence>MNVNIRYYVLTIAAIFMALGIGIFIGFMLDGQKVFSEQQDTIINQLEQKFKDIQTENSNLKDNVQSLNKQLDYMNQYNKIVFPELVKGRLNGVKVAIIETNNDFIYPGLRNALMKAGATISSITIFKDNLNDLDESDKTDLLNNLSKYGNVDSNHLVETLSQKLTDVIISGQDAELITYLKDKGYIDFTGTPGSTDFIVLAGGSNLKNNNLNIVDIPIIRQAKILNVPIVGVEQSDVKYSYMDAYRKQHLSTVDNIDTIIGQTSLIMVMQGKDGNYGIKPGDTSIMPDSFIETMQQIQNSTNSNEVK</sequence>
<evidence type="ECO:0000313" key="2">
    <source>
        <dbReference type="Proteomes" id="UP000214975"/>
    </source>
</evidence>
<organism evidence="1 2">
    <name type="scientific">Thermoanaerobacterium thermosaccharolyticum</name>
    <name type="common">Clostridium thermosaccharolyticum</name>
    <dbReference type="NCBI Taxonomy" id="1517"/>
    <lineage>
        <taxon>Bacteria</taxon>
        <taxon>Bacillati</taxon>
        <taxon>Bacillota</taxon>
        <taxon>Clostridia</taxon>
        <taxon>Thermoanaerobacterales</taxon>
        <taxon>Thermoanaerobacteraceae</taxon>
        <taxon>Thermoanaerobacterium</taxon>
    </lineage>
</organism>
<dbReference type="Proteomes" id="UP000214975">
    <property type="component" value="Chromosome"/>
</dbReference>
<proteinExistence type="predicted"/>
<dbReference type="GO" id="GO:0016020">
    <property type="term" value="C:membrane"/>
    <property type="evidence" value="ECO:0007669"/>
    <property type="project" value="InterPro"/>
</dbReference>
<name>A0A223I3K2_THETR</name>
<dbReference type="InterPro" id="IPR021522">
    <property type="entry name" value="MctB"/>
</dbReference>
<dbReference type="EMBL" id="CP016893">
    <property type="protein sequence ID" value="AST59124.1"/>
    <property type="molecule type" value="Genomic_DNA"/>
</dbReference>
<dbReference type="GO" id="GO:0055070">
    <property type="term" value="P:copper ion homeostasis"/>
    <property type="evidence" value="ECO:0007669"/>
    <property type="project" value="InterPro"/>
</dbReference>